<evidence type="ECO:0000313" key="8">
    <source>
        <dbReference type="EMBL" id="QOJ78083.1"/>
    </source>
</evidence>
<organism evidence="8 9">
    <name type="scientific">Infirmifilum lucidum</name>
    <dbReference type="NCBI Taxonomy" id="2776706"/>
    <lineage>
        <taxon>Archaea</taxon>
        <taxon>Thermoproteota</taxon>
        <taxon>Thermoprotei</taxon>
        <taxon>Thermofilales</taxon>
        <taxon>Thermofilaceae</taxon>
        <taxon>Infirmifilum</taxon>
    </lineage>
</organism>
<dbReference type="Gene3D" id="3.40.50.300">
    <property type="entry name" value="P-loop containing nucleotide triphosphate hydrolases"/>
    <property type="match status" value="1"/>
</dbReference>
<dbReference type="SUPFAM" id="SSF52540">
    <property type="entry name" value="P-loop containing nucleoside triphosphate hydrolases"/>
    <property type="match status" value="1"/>
</dbReference>
<evidence type="ECO:0000256" key="2">
    <source>
        <dbReference type="ARBA" id="ARBA00022552"/>
    </source>
</evidence>
<comment type="function">
    <text evidence="7">Broad-specificity nucleoside monophosphate (NMP) kinase that catalyzes the reversible transfer of the terminal phosphate group between nucleoside triphosphates and monophosphates. Has also ATPase activity. Involved in the late maturation steps of the 30S ribosomal particles, specifically 16S rRNA maturation. While NMP activity is not required for ribosome maturation, ATPase activity is. Associates transiently with small ribosomal subunit protein uS11. ATP hydrolysis breaks the interaction with uS11. May temporarily remove uS11 from the ribosome to enable a conformational change of the ribosomal RNA that is needed for the final maturation step of the small ribosomal subunit.</text>
</comment>
<dbReference type="FunCoup" id="A0A7L9FGD5">
    <property type="interactions" value="119"/>
</dbReference>
<dbReference type="GO" id="GO:0004017">
    <property type="term" value="F:AMP kinase activity"/>
    <property type="evidence" value="ECO:0007669"/>
    <property type="project" value="UniProtKB-UniRule"/>
</dbReference>
<keyword evidence="3 7" id="KW-0808">Transferase</keyword>
<dbReference type="EC" id="2.7.4.3" evidence="7"/>
<feature type="binding site" evidence="7">
    <location>
        <position position="13"/>
    </location>
    <ligand>
        <name>ATP</name>
        <dbReference type="ChEBI" id="CHEBI:30616"/>
    </ligand>
</feature>
<proteinExistence type="inferred from homology"/>
<dbReference type="GeneID" id="59149156"/>
<evidence type="ECO:0000256" key="5">
    <source>
        <dbReference type="ARBA" id="ARBA00022777"/>
    </source>
</evidence>
<keyword evidence="1 7" id="KW-0690">Ribosome biogenesis</keyword>
<evidence type="ECO:0000313" key="9">
    <source>
        <dbReference type="Proteomes" id="UP000594121"/>
    </source>
</evidence>
<gene>
    <name evidence="8" type="ORF">IG193_04630</name>
</gene>
<feature type="binding site" evidence="7">
    <location>
        <position position="15"/>
    </location>
    <ligand>
        <name>ATP</name>
        <dbReference type="ChEBI" id="CHEBI:30616"/>
    </ligand>
</feature>
<comment type="catalytic activity">
    <reaction evidence="7">
        <text>ATP + H2O = ADP + phosphate + H(+)</text>
        <dbReference type="Rhea" id="RHEA:13065"/>
        <dbReference type="ChEBI" id="CHEBI:15377"/>
        <dbReference type="ChEBI" id="CHEBI:15378"/>
        <dbReference type="ChEBI" id="CHEBI:30616"/>
        <dbReference type="ChEBI" id="CHEBI:43474"/>
        <dbReference type="ChEBI" id="CHEBI:456216"/>
    </reaction>
</comment>
<dbReference type="GO" id="GO:0016887">
    <property type="term" value="F:ATP hydrolysis activity"/>
    <property type="evidence" value="ECO:0007669"/>
    <property type="project" value="InterPro"/>
</dbReference>
<keyword evidence="2 7" id="KW-0698">rRNA processing</keyword>
<dbReference type="InterPro" id="IPR027417">
    <property type="entry name" value="P-loop_NTPase"/>
</dbReference>
<dbReference type="AlphaFoldDB" id="A0A7L9FGD5"/>
<name>A0A7L9FGD5_9CREN</name>
<accession>A0A7L9FGD5</accession>
<dbReference type="Proteomes" id="UP000594121">
    <property type="component" value="Chromosome"/>
</dbReference>
<keyword evidence="5 7" id="KW-0418">Kinase</keyword>
<dbReference type="HAMAP" id="MF_00039">
    <property type="entry name" value="Adenylate_kinase_AK6"/>
    <property type="match status" value="1"/>
</dbReference>
<sequence>MAILITGTPGVGKTTIARLLAERTGKKYIDFAEVVKNERLYAAYDPETNSYVVNLDRARSYMEQLLSCEEILDTHLVEALPPDKVSVAIVLRLDPLVLRERLNKRGYPSRKIRENIESEILDAVLISAIENLGEEKVFEVDTTGKTIAEIIEIITQILNKNGKLYKPGRVDWLEKYYFLIGKEGGII</sequence>
<comment type="similarity">
    <text evidence="7">Belongs to the adenylate kinase family. AK6 subfamily.</text>
</comment>
<comment type="caution">
    <text evidence="7">Lacks conserved residue(s) required for the propagation of feature annotation.</text>
</comment>
<keyword evidence="6 7" id="KW-0067">ATP-binding</keyword>
<protein>
    <recommendedName>
        <fullName evidence="7">Putative adenylate kinase</fullName>
        <shortName evidence="7">AK</shortName>
        <ecNumber evidence="7">2.7.4.3</ecNumber>
    </recommendedName>
    <alternativeName>
        <fullName evidence="7">ATP-AMP transphosphorylase</fullName>
    </alternativeName>
</protein>
<dbReference type="GO" id="GO:0006364">
    <property type="term" value="P:rRNA processing"/>
    <property type="evidence" value="ECO:0007669"/>
    <property type="project" value="UniProtKB-KW"/>
</dbReference>
<dbReference type="PANTHER" id="PTHR12595">
    <property type="entry name" value="POS9-ACTIVATING FACTOR FAP7-RELATED"/>
    <property type="match status" value="1"/>
</dbReference>
<feature type="binding site" evidence="7">
    <location>
        <position position="10"/>
    </location>
    <ligand>
        <name>ATP</name>
        <dbReference type="ChEBI" id="CHEBI:30616"/>
    </ligand>
</feature>
<dbReference type="GO" id="GO:0042274">
    <property type="term" value="P:ribosomal small subunit biogenesis"/>
    <property type="evidence" value="ECO:0007669"/>
    <property type="project" value="UniProtKB-UniRule"/>
</dbReference>
<dbReference type="PANTHER" id="PTHR12595:SF0">
    <property type="entry name" value="ADENYLATE KINASE ISOENZYME 6"/>
    <property type="match status" value="1"/>
</dbReference>
<feature type="binding site" evidence="7">
    <location>
        <position position="14"/>
    </location>
    <ligand>
        <name>ATP</name>
        <dbReference type="ChEBI" id="CHEBI:30616"/>
    </ligand>
</feature>
<evidence type="ECO:0000256" key="7">
    <source>
        <dbReference type="HAMAP-Rule" id="MF_00039"/>
    </source>
</evidence>
<dbReference type="NCBIfam" id="NF003012">
    <property type="entry name" value="PRK03839.1"/>
    <property type="match status" value="1"/>
</dbReference>
<feature type="binding site" evidence="7">
    <location>
        <position position="105"/>
    </location>
    <ligand>
        <name>ATP</name>
        <dbReference type="ChEBI" id="CHEBI:30616"/>
    </ligand>
</feature>
<dbReference type="GO" id="GO:0005524">
    <property type="term" value="F:ATP binding"/>
    <property type="evidence" value="ECO:0007669"/>
    <property type="project" value="UniProtKB-UniRule"/>
</dbReference>
<evidence type="ECO:0000256" key="1">
    <source>
        <dbReference type="ARBA" id="ARBA00022517"/>
    </source>
</evidence>
<feature type="region of interest" description="LID" evidence="7">
    <location>
        <begin position="104"/>
        <end position="114"/>
    </location>
</feature>
<dbReference type="Pfam" id="PF13238">
    <property type="entry name" value="AAA_18"/>
    <property type="match status" value="1"/>
</dbReference>
<feature type="binding site" evidence="7">
    <location>
        <position position="145"/>
    </location>
    <ligand>
        <name>ATP</name>
        <dbReference type="ChEBI" id="CHEBI:30616"/>
    </ligand>
</feature>
<evidence type="ECO:0000256" key="3">
    <source>
        <dbReference type="ARBA" id="ARBA00022679"/>
    </source>
</evidence>
<dbReference type="EMBL" id="CP062310">
    <property type="protein sequence ID" value="QOJ78083.1"/>
    <property type="molecule type" value="Genomic_DNA"/>
</dbReference>
<evidence type="ECO:0000256" key="4">
    <source>
        <dbReference type="ARBA" id="ARBA00022741"/>
    </source>
</evidence>
<comment type="subunit">
    <text evidence="7">Interacts with uS11. Not a structural component of 40S pre-ribosomes, but transiently interacts with them by binding to uS11.</text>
</comment>
<reference evidence="8 9" key="1">
    <citation type="submission" date="2020-10" db="EMBL/GenBank/DDBJ databases">
        <title>Thermofilum lucidum 3507LT sp. nov. a novel member of Thermofilaceae family isolated from Chile hot spring, and proposal of description order Thermofilales.</title>
        <authorList>
            <person name="Zayulina K.S."/>
            <person name="Elcheninov A.G."/>
            <person name="Toshchakov S.V."/>
            <person name="Kublanov I.V."/>
        </authorList>
    </citation>
    <scope>NUCLEOTIDE SEQUENCE [LARGE SCALE GENOMIC DNA]</scope>
    <source>
        <strain evidence="8 9">3507LT</strain>
    </source>
</reference>
<dbReference type="RefSeq" id="WP_192818056.1">
    <property type="nucleotide sequence ID" value="NZ_CP062310.1"/>
</dbReference>
<dbReference type="InParanoid" id="A0A7L9FGD5"/>
<dbReference type="KEGG" id="thel:IG193_04630"/>
<keyword evidence="4 7" id="KW-0547">Nucleotide-binding</keyword>
<keyword evidence="9" id="KW-1185">Reference proteome</keyword>
<dbReference type="InterPro" id="IPR020618">
    <property type="entry name" value="Adenyl_kinase_AK6"/>
</dbReference>
<comment type="catalytic activity">
    <reaction evidence="7">
        <text>AMP + ATP = 2 ADP</text>
        <dbReference type="Rhea" id="RHEA:12973"/>
        <dbReference type="ChEBI" id="CHEBI:30616"/>
        <dbReference type="ChEBI" id="CHEBI:456215"/>
        <dbReference type="ChEBI" id="CHEBI:456216"/>
        <dbReference type="EC" id="2.7.4.3"/>
    </reaction>
</comment>
<feature type="binding site" evidence="7">
    <location>
        <position position="12"/>
    </location>
    <ligand>
        <name>ATP</name>
        <dbReference type="ChEBI" id="CHEBI:30616"/>
    </ligand>
</feature>
<evidence type="ECO:0000256" key="6">
    <source>
        <dbReference type="ARBA" id="ARBA00022840"/>
    </source>
</evidence>